<name>A0A518ESD8_9BACT</name>
<dbReference type="Proteomes" id="UP000320390">
    <property type="component" value="Chromosome"/>
</dbReference>
<dbReference type="SUPFAM" id="SSF51556">
    <property type="entry name" value="Metallo-dependent hydrolases"/>
    <property type="match status" value="1"/>
</dbReference>
<dbReference type="GO" id="GO:0005737">
    <property type="term" value="C:cytoplasm"/>
    <property type="evidence" value="ECO:0007669"/>
    <property type="project" value="TreeGrafter"/>
</dbReference>
<dbReference type="GO" id="GO:0016787">
    <property type="term" value="F:hydrolase activity"/>
    <property type="evidence" value="ECO:0007669"/>
    <property type="project" value="UniProtKB-KW"/>
</dbReference>
<reference evidence="3 4" key="1">
    <citation type="submission" date="2019-02" db="EMBL/GenBank/DDBJ databases">
        <title>Deep-cultivation of Planctomycetes and their phenomic and genomic characterization uncovers novel biology.</title>
        <authorList>
            <person name="Wiegand S."/>
            <person name="Jogler M."/>
            <person name="Boedeker C."/>
            <person name="Pinto D."/>
            <person name="Vollmers J."/>
            <person name="Rivas-Marin E."/>
            <person name="Kohn T."/>
            <person name="Peeters S.H."/>
            <person name="Heuer A."/>
            <person name="Rast P."/>
            <person name="Oberbeckmann S."/>
            <person name="Bunk B."/>
            <person name="Jeske O."/>
            <person name="Meyerdierks A."/>
            <person name="Storesund J.E."/>
            <person name="Kallscheuer N."/>
            <person name="Luecker S."/>
            <person name="Lage O.M."/>
            <person name="Pohl T."/>
            <person name="Merkel B.J."/>
            <person name="Hornburger P."/>
            <person name="Mueller R.-W."/>
            <person name="Bruemmer F."/>
            <person name="Labrenz M."/>
            <person name="Spormann A.M."/>
            <person name="Op den Camp H."/>
            <person name="Overmann J."/>
            <person name="Amann R."/>
            <person name="Jetten M.S.M."/>
            <person name="Mascher T."/>
            <person name="Medema M.H."/>
            <person name="Devos D.P."/>
            <person name="Kaster A.-K."/>
            <person name="Ovreas L."/>
            <person name="Rohde M."/>
            <person name="Galperin M.Y."/>
            <person name="Jogler C."/>
        </authorList>
    </citation>
    <scope>NUCLEOTIDE SEQUENCE [LARGE SCALE GENOMIC DNA]</scope>
    <source>
        <strain evidence="3 4">Poly30</strain>
    </source>
</reference>
<organism evidence="3 4">
    <name type="scientific">Saltatorellus ferox</name>
    <dbReference type="NCBI Taxonomy" id="2528018"/>
    <lineage>
        <taxon>Bacteria</taxon>
        <taxon>Pseudomonadati</taxon>
        <taxon>Planctomycetota</taxon>
        <taxon>Planctomycetia</taxon>
        <taxon>Planctomycetia incertae sedis</taxon>
        <taxon>Saltatorellus</taxon>
    </lineage>
</organism>
<evidence type="ECO:0000313" key="4">
    <source>
        <dbReference type="Proteomes" id="UP000320390"/>
    </source>
</evidence>
<evidence type="ECO:0000256" key="1">
    <source>
        <dbReference type="ARBA" id="ARBA00023239"/>
    </source>
</evidence>
<accession>A0A518ESD8</accession>
<gene>
    <name evidence="3" type="ORF">Poly30_25010</name>
</gene>
<dbReference type="InterPro" id="IPR006680">
    <property type="entry name" value="Amidohydro-rel"/>
</dbReference>
<dbReference type="OrthoDB" id="265149at2"/>
<evidence type="ECO:0000313" key="3">
    <source>
        <dbReference type="EMBL" id="QDV06982.1"/>
    </source>
</evidence>
<dbReference type="InterPro" id="IPR032466">
    <property type="entry name" value="Metal_Hydrolase"/>
</dbReference>
<keyword evidence="4" id="KW-1185">Reference proteome</keyword>
<dbReference type="GO" id="GO:0016831">
    <property type="term" value="F:carboxy-lyase activity"/>
    <property type="evidence" value="ECO:0007669"/>
    <property type="project" value="InterPro"/>
</dbReference>
<keyword evidence="3" id="KW-0378">Hydrolase</keyword>
<keyword evidence="1" id="KW-0456">Lyase</keyword>
<evidence type="ECO:0000259" key="2">
    <source>
        <dbReference type="Pfam" id="PF04909"/>
    </source>
</evidence>
<dbReference type="PANTHER" id="PTHR21240">
    <property type="entry name" value="2-AMINO-3-CARBOXYLMUCONATE-6-SEMIALDEHYDE DECARBOXYLASE"/>
    <property type="match status" value="1"/>
</dbReference>
<dbReference type="Pfam" id="PF04909">
    <property type="entry name" value="Amidohydro_2"/>
    <property type="match status" value="1"/>
</dbReference>
<dbReference type="AlphaFoldDB" id="A0A518ESD8"/>
<dbReference type="InterPro" id="IPR032465">
    <property type="entry name" value="ACMSD"/>
</dbReference>
<dbReference type="RefSeq" id="WP_145197649.1">
    <property type="nucleotide sequence ID" value="NZ_CP036434.1"/>
</dbReference>
<dbReference type="GO" id="GO:0019748">
    <property type="term" value="P:secondary metabolic process"/>
    <property type="evidence" value="ECO:0007669"/>
    <property type="project" value="TreeGrafter"/>
</dbReference>
<dbReference type="Gene3D" id="3.20.20.140">
    <property type="entry name" value="Metal-dependent hydrolases"/>
    <property type="match status" value="1"/>
</dbReference>
<dbReference type="EMBL" id="CP036434">
    <property type="protein sequence ID" value="QDV06982.1"/>
    <property type="molecule type" value="Genomic_DNA"/>
</dbReference>
<proteinExistence type="predicted"/>
<protein>
    <submittedName>
        <fullName evidence="3">Amidohydrolase</fullName>
    </submittedName>
</protein>
<feature type="domain" description="Amidohydrolase-related" evidence="2">
    <location>
        <begin position="85"/>
        <end position="307"/>
    </location>
</feature>
<dbReference type="PANTHER" id="PTHR21240:SF28">
    <property type="entry name" value="ISO-OROTATE DECARBOXYLASE (EUROFUNG)"/>
    <property type="match status" value="1"/>
</dbReference>
<sequence>MTKTIPTPITDFHAHIFARPFFDALASQSPLPGPVEQKLRDVTGRMGIELPEPGIDAHLERWVGQLDEHGVTRLAAFASAPEEIQTVGEMAARSKGRLVPIAVCNPAAPGAAERLRPLLEERGFRGVLLFPAMHHYHLSDDAVRPVLDLLEEHEAIAYVHCGILVIKLRDLLGLPRPYDLRYANPLEVIPAACAHPGLTFCIPHFGAGFFRETLIAGAQCSNVITDTSSTNGWVKTQPDHPSLTSVLERALDVFGVDRVAFGTDSNVFPQGWRSERLTEWRQVAAELGLSEAECVQLFHGTADRLLGATRTVQHAT</sequence>